<comment type="caution">
    <text evidence="4">The sequence shown here is derived from an EMBL/GenBank/DDBJ whole genome shotgun (WGS) entry which is preliminary data.</text>
</comment>
<keyword evidence="1" id="KW-0479">Metal-binding</keyword>
<dbReference type="GO" id="GO:0051536">
    <property type="term" value="F:iron-sulfur cluster binding"/>
    <property type="evidence" value="ECO:0007669"/>
    <property type="project" value="UniProtKB-KW"/>
</dbReference>
<dbReference type="PANTHER" id="PTHR43432">
    <property type="entry name" value="SLR0285 PROTEIN"/>
    <property type="match status" value="1"/>
</dbReference>
<sequence length="233" mass="25983">MIMVGSASEPYPKEEEETLLMRRSLEVIDRMEFGVSLRTKSLRMLRDLDILESIQRKTRCVVEVMLTTTDEALASRLEPAESAVGERLELLRALRDAGIPTVVTLGPVLPYLTDSLENLEALLGDCVEARVYGVIQNGFGVTLRAGSSAYFFSCLRELDPELPEKYEALLPPGKPRKAGMFLSPNAAALAEFFQKSTAACRLVTDQEALFAYRHAFLDRRAGQQLSLFDLFET</sequence>
<dbReference type="Proteomes" id="UP000018466">
    <property type="component" value="Unassembled WGS sequence"/>
</dbReference>
<dbReference type="PANTHER" id="PTHR43432:SF3">
    <property type="entry name" value="SLR0285 PROTEIN"/>
    <property type="match status" value="1"/>
</dbReference>
<evidence type="ECO:0008006" key="6">
    <source>
        <dbReference type="Google" id="ProtNLM"/>
    </source>
</evidence>
<name>A0AA36Y6U6_9FIRM</name>
<evidence type="ECO:0000313" key="4">
    <source>
        <dbReference type="EMBL" id="EHO18209.1"/>
    </source>
</evidence>
<evidence type="ECO:0000313" key="5">
    <source>
        <dbReference type="Proteomes" id="UP000018466"/>
    </source>
</evidence>
<dbReference type="GO" id="GO:0046872">
    <property type="term" value="F:metal ion binding"/>
    <property type="evidence" value="ECO:0007669"/>
    <property type="project" value="UniProtKB-KW"/>
</dbReference>
<protein>
    <recommendedName>
        <fullName evidence="6">Radical SAM core domain-containing protein</fullName>
    </recommendedName>
</protein>
<dbReference type="InterPro" id="IPR040086">
    <property type="entry name" value="MJ0683-like"/>
</dbReference>
<dbReference type="AlphaFoldDB" id="A0AA36Y6U6"/>
<keyword evidence="2" id="KW-0408">Iron</keyword>
<evidence type="ECO:0000256" key="1">
    <source>
        <dbReference type="ARBA" id="ARBA00022723"/>
    </source>
</evidence>
<organism evidence="4 5">
    <name type="scientific">Stomatobaculum longum</name>
    <dbReference type="NCBI Taxonomy" id="796942"/>
    <lineage>
        <taxon>Bacteria</taxon>
        <taxon>Bacillati</taxon>
        <taxon>Bacillota</taxon>
        <taxon>Clostridia</taxon>
        <taxon>Lachnospirales</taxon>
        <taxon>Lachnospiraceae</taxon>
        <taxon>Stomatobaculum</taxon>
    </lineage>
</organism>
<proteinExistence type="predicted"/>
<accession>A0AA36Y6U6</accession>
<dbReference type="Gene3D" id="3.80.30.30">
    <property type="match status" value="1"/>
</dbReference>
<keyword evidence="5" id="KW-1185">Reference proteome</keyword>
<dbReference type="EMBL" id="AGEL01000003">
    <property type="protein sequence ID" value="EHO18209.1"/>
    <property type="molecule type" value="Genomic_DNA"/>
</dbReference>
<keyword evidence="3" id="KW-0411">Iron-sulfur</keyword>
<gene>
    <name evidence="4" type="ORF">HMPREF9623_00393</name>
</gene>
<evidence type="ECO:0000256" key="3">
    <source>
        <dbReference type="ARBA" id="ARBA00023014"/>
    </source>
</evidence>
<evidence type="ECO:0000256" key="2">
    <source>
        <dbReference type="ARBA" id="ARBA00023004"/>
    </source>
</evidence>
<reference evidence="4 5" key="1">
    <citation type="submission" date="2011-10" db="EMBL/GenBank/DDBJ databases">
        <title>The Genome Sequence of Lachnospiraceae bacterium ACC2.</title>
        <authorList>
            <consortium name="The Broad Institute Genome Sequencing Platform"/>
            <person name="Earl A."/>
            <person name="Ward D."/>
            <person name="Feldgarden M."/>
            <person name="Gevers D."/>
            <person name="Sizova M."/>
            <person name="Hazen A."/>
            <person name="Epstein S."/>
            <person name="Young S.K."/>
            <person name="Zeng Q."/>
            <person name="Gargeya S."/>
            <person name="Fitzgerald M."/>
            <person name="Haas B."/>
            <person name="Abouelleil A."/>
            <person name="Alvarado L."/>
            <person name="Arachchi H.M."/>
            <person name="Berlin A."/>
            <person name="Brown A."/>
            <person name="Chapman S.B."/>
            <person name="Chen Z."/>
            <person name="Dunbar C."/>
            <person name="Freedman E."/>
            <person name="Gearin G."/>
            <person name="Goldberg J."/>
            <person name="Griggs A."/>
            <person name="Gujja S."/>
            <person name="Heiman D."/>
            <person name="Howarth C."/>
            <person name="Larson L."/>
            <person name="Lui A."/>
            <person name="MacDonald P.J.P."/>
            <person name="Montmayeur A."/>
            <person name="Murphy C."/>
            <person name="Neiman D."/>
            <person name="Pearson M."/>
            <person name="Priest M."/>
            <person name="Roberts A."/>
            <person name="Saif S."/>
            <person name="Shea T."/>
            <person name="Shenoy N."/>
            <person name="Sisk P."/>
            <person name="Stolte C."/>
            <person name="Sykes S."/>
            <person name="Wortman J."/>
            <person name="Nusbaum C."/>
            <person name="Birren B."/>
        </authorList>
    </citation>
    <scope>NUCLEOTIDE SEQUENCE [LARGE SCALE GENOMIC DNA]</scope>
    <source>
        <strain evidence="4 5">ACC2</strain>
    </source>
</reference>